<dbReference type="EMBL" id="CP032548">
    <property type="protein sequence ID" value="AZJ36632.1"/>
    <property type="molecule type" value="Genomic_DNA"/>
</dbReference>
<dbReference type="GO" id="GO:0016747">
    <property type="term" value="F:acyltransferase activity, transferring groups other than amino-acyl groups"/>
    <property type="evidence" value="ECO:0007669"/>
    <property type="project" value="InterPro"/>
</dbReference>
<dbReference type="Gene3D" id="3.40.630.30">
    <property type="match status" value="1"/>
</dbReference>
<proteinExistence type="predicted"/>
<gene>
    <name evidence="4" type="ORF">D6T69_14260</name>
</gene>
<reference evidence="4 5" key="1">
    <citation type="submission" date="2018-09" db="EMBL/GenBank/DDBJ databases">
        <title>Insights into the microbiota of Asian seabass (Lates calcarifer) with tenacibaculosis symptoms and description of sp. nov. Tenacibaculum singaporense.</title>
        <authorList>
            <person name="Miyake S."/>
            <person name="Soh M."/>
            <person name="Azman M.N."/>
            <person name="Ngoh S.Y."/>
            <person name="Orban L."/>
        </authorList>
    </citation>
    <scope>NUCLEOTIDE SEQUENCE [LARGE SCALE GENOMIC DNA]</scope>
    <source>
        <strain evidence="4 5">DSM 106434</strain>
    </source>
</reference>
<dbReference type="PANTHER" id="PTHR43072:SF23">
    <property type="entry name" value="UPF0039 PROTEIN C11D3.02C"/>
    <property type="match status" value="1"/>
</dbReference>
<organism evidence="4 5">
    <name type="scientific">Tenacibaculum singaporense</name>
    <dbReference type="NCBI Taxonomy" id="2358479"/>
    <lineage>
        <taxon>Bacteria</taxon>
        <taxon>Pseudomonadati</taxon>
        <taxon>Bacteroidota</taxon>
        <taxon>Flavobacteriia</taxon>
        <taxon>Flavobacteriales</taxon>
        <taxon>Flavobacteriaceae</taxon>
        <taxon>Tenacibaculum</taxon>
    </lineage>
</organism>
<dbReference type="AlphaFoldDB" id="A0A3S8RA25"/>
<dbReference type="CDD" id="cd04301">
    <property type="entry name" value="NAT_SF"/>
    <property type="match status" value="1"/>
</dbReference>
<evidence type="ECO:0000259" key="3">
    <source>
        <dbReference type="PROSITE" id="PS51186"/>
    </source>
</evidence>
<keyword evidence="1 4" id="KW-0808">Transferase</keyword>
<dbReference type="RefSeq" id="WP_125068545.1">
    <property type="nucleotide sequence ID" value="NZ_CP032548.1"/>
</dbReference>
<dbReference type="PROSITE" id="PS51186">
    <property type="entry name" value="GNAT"/>
    <property type="match status" value="1"/>
</dbReference>
<evidence type="ECO:0000313" key="4">
    <source>
        <dbReference type="EMBL" id="AZJ36632.1"/>
    </source>
</evidence>
<name>A0A3S8RA25_9FLAO</name>
<dbReference type="InterPro" id="IPR016181">
    <property type="entry name" value="Acyl_CoA_acyltransferase"/>
</dbReference>
<dbReference type="Proteomes" id="UP000274593">
    <property type="component" value="Chromosome"/>
</dbReference>
<accession>A0A3S8RA25</accession>
<dbReference type="SUPFAM" id="SSF55729">
    <property type="entry name" value="Acyl-CoA N-acyltransferases (Nat)"/>
    <property type="match status" value="1"/>
</dbReference>
<feature type="domain" description="N-acetyltransferase" evidence="3">
    <location>
        <begin position="2"/>
        <end position="153"/>
    </location>
</feature>
<dbReference type="KEGG" id="tsig:D6T69_14260"/>
<dbReference type="PANTHER" id="PTHR43072">
    <property type="entry name" value="N-ACETYLTRANSFERASE"/>
    <property type="match status" value="1"/>
</dbReference>
<evidence type="ECO:0000256" key="2">
    <source>
        <dbReference type="ARBA" id="ARBA00023315"/>
    </source>
</evidence>
<keyword evidence="2" id="KW-0012">Acyltransferase</keyword>
<dbReference type="InterPro" id="IPR000182">
    <property type="entry name" value="GNAT_dom"/>
</dbReference>
<evidence type="ECO:0000313" key="5">
    <source>
        <dbReference type="Proteomes" id="UP000274593"/>
    </source>
</evidence>
<sequence length="164" mass="19020">MIRIEKATKEHWSEISEIYREGIQTKNATFRTETPTWEEWNASHHQHSRFIAVEVNEVVGWCAIAPVSTRFEYRGVAEVSVYVKQGVVGKGIGSLLMEAVIKSSEENGIWTLYSSLFPENEASVKLHLKYGFRRIGYREKIAQLDGVWRDTVLYERRSKKQQLL</sequence>
<evidence type="ECO:0000256" key="1">
    <source>
        <dbReference type="ARBA" id="ARBA00022679"/>
    </source>
</evidence>
<keyword evidence="5" id="KW-1185">Reference proteome</keyword>
<protein>
    <submittedName>
        <fullName evidence="4">N-acetyltransferase</fullName>
    </submittedName>
</protein>
<dbReference type="Pfam" id="PF00583">
    <property type="entry name" value="Acetyltransf_1"/>
    <property type="match status" value="1"/>
</dbReference>